<accession>A0ABX2CR82</accession>
<dbReference type="EMBL" id="SRRZ01000005">
    <property type="protein sequence ID" value="NQE32706.1"/>
    <property type="molecule type" value="Genomic_DNA"/>
</dbReference>
<proteinExistence type="predicted"/>
<gene>
    <name evidence="1" type="ORF">E5S67_00422</name>
</gene>
<reference evidence="1 2" key="1">
    <citation type="journal article" date="2020" name="Sci. Rep.">
        <title>A novel cyanobacterial geosmin producer, revising GeoA distribution and dispersion patterns in Bacteria.</title>
        <authorList>
            <person name="Churro C."/>
            <person name="Semedo-Aguiar A.P."/>
            <person name="Silva A.D."/>
            <person name="Pereira-Leal J.B."/>
            <person name="Leite R.B."/>
        </authorList>
    </citation>
    <scope>NUCLEOTIDE SEQUENCE [LARGE SCALE GENOMIC DNA]</scope>
    <source>
        <strain evidence="1 2">IPMA8</strain>
    </source>
</reference>
<protein>
    <submittedName>
        <fullName evidence="1">Uncharacterized protein</fullName>
    </submittedName>
</protein>
<keyword evidence="2" id="KW-1185">Reference proteome</keyword>
<name>A0ABX2CR82_9CYAN</name>
<comment type="caution">
    <text evidence="1">The sequence shown here is derived from an EMBL/GenBank/DDBJ whole genome shotgun (WGS) entry which is preliminary data.</text>
</comment>
<evidence type="ECO:0000313" key="2">
    <source>
        <dbReference type="Proteomes" id="UP000702425"/>
    </source>
</evidence>
<dbReference type="Proteomes" id="UP000702425">
    <property type="component" value="Unassembled WGS sequence"/>
</dbReference>
<sequence length="37" mass="4251">MVPVQTANVLGWDLDSHIKSRNREQGRGIGEQENHFM</sequence>
<organism evidence="1 2">
    <name type="scientific">Microcoleus asticus IPMA8</name>
    <dbReference type="NCBI Taxonomy" id="2563858"/>
    <lineage>
        <taxon>Bacteria</taxon>
        <taxon>Bacillati</taxon>
        <taxon>Cyanobacteriota</taxon>
        <taxon>Cyanophyceae</taxon>
        <taxon>Oscillatoriophycideae</taxon>
        <taxon>Oscillatoriales</taxon>
        <taxon>Microcoleaceae</taxon>
        <taxon>Microcoleus</taxon>
        <taxon>Microcoleus asticus</taxon>
    </lineage>
</organism>
<evidence type="ECO:0000313" key="1">
    <source>
        <dbReference type="EMBL" id="NQE32706.1"/>
    </source>
</evidence>